<reference evidence="3 4" key="1">
    <citation type="submission" date="2019-05" db="EMBL/GenBank/DDBJ databases">
        <title>Mumia sp. nov., isolated from the intestinal contents of plateau pika (Ochotona curzoniae) in the Qinghai-Tibet plateau of China.</title>
        <authorList>
            <person name="Tian Z."/>
        </authorList>
    </citation>
    <scope>NUCLEOTIDE SEQUENCE [LARGE SCALE GENOMIC DNA]</scope>
    <source>
        <strain evidence="4">527</strain>
        <strain evidence="3">Z527</strain>
    </source>
</reference>
<sequence length="222" mass="23763">MTRLRLRVLIVAGTVALSGTLVVATANAVVLKRSEDRIVDDSTDLPHAQVAIVPGSWVLPDGRLGAVVQQRVDAAVALYRAGTVDKVLVSGDNRTHSYNEPDAMRDAVLAGGVPPEDVFTDYAGRSTWHTMRRARAVFQVETAIVVTQDFHVARAVDLGRAAGMDVRGLAVGHANRLRVSAREVAARVRGLGEATFRPEVMLGAEIPVSGDGRASWAEPARR</sequence>
<evidence type="ECO:0000259" key="1">
    <source>
        <dbReference type="Pfam" id="PF02698"/>
    </source>
</evidence>
<feature type="domain" description="DUF218" evidence="1">
    <location>
        <begin position="50"/>
        <end position="171"/>
    </location>
</feature>
<evidence type="ECO:0000313" key="4">
    <source>
        <dbReference type="Proteomes" id="UP000306740"/>
    </source>
</evidence>
<comment type="caution">
    <text evidence="3">The sequence shown here is derived from an EMBL/GenBank/DDBJ whole genome shotgun (WGS) entry which is preliminary data.</text>
</comment>
<dbReference type="Proteomes" id="UP000306740">
    <property type="component" value="Unassembled WGS sequence"/>
</dbReference>
<accession>A0A5C4ML71</accession>
<name>A0A5C4ML71_9ACTN</name>
<dbReference type="PANTHER" id="PTHR30336">
    <property type="entry name" value="INNER MEMBRANE PROTEIN, PROBABLE PERMEASE"/>
    <property type="match status" value="1"/>
</dbReference>
<dbReference type="EMBL" id="VDFR01000096">
    <property type="protein sequence ID" value="TNC42450.1"/>
    <property type="molecule type" value="Genomic_DNA"/>
</dbReference>
<evidence type="ECO:0000313" key="2">
    <source>
        <dbReference type="EMBL" id="TNC42450.1"/>
    </source>
</evidence>
<protein>
    <recommendedName>
        <fullName evidence="1">DUF218 domain-containing protein</fullName>
    </recommendedName>
</protein>
<dbReference type="PANTHER" id="PTHR30336:SF6">
    <property type="entry name" value="INTEGRAL MEMBRANE PROTEIN"/>
    <property type="match status" value="1"/>
</dbReference>
<gene>
    <name evidence="3" type="ORF">FHE65_17865</name>
    <name evidence="2" type="ORF">FHE65_21285</name>
</gene>
<dbReference type="GO" id="GO:0005886">
    <property type="term" value="C:plasma membrane"/>
    <property type="evidence" value="ECO:0007669"/>
    <property type="project" value="TreeGrafter"/>
</dbReference>
<dbReference type="AlphaFoldDB" id="A0A5C4ML71"/>
<dbReference type="InterPro" id="IPR051599">
    <property type="entry name" value="Cell_Envelope_Assoc"/>
</dbReference>
<dbReference type="CDD" id="cd06259">
    <property type="entry name" value="YdcF-like"/>
    <property type="match status" value="1"/>
</dbReference>
<dbReference type="InterPro" id="IPR003848">
    <property type="entry name" value="DUF218"/>
</dbReference>
<proteinExistence type="predicted"/>
<dbReference type="RefSeq" id="WP_139085359.1">
    <property type="nucleotide sequence ID" value="NZ_VDFR01000079.1"/>
</dbReference>
<dbReference type="Pfam" id="PF02698">
    <property type="entry name" value="DUF218"/>
    <property type="match status" value="1"/>
</dbReference>
<dbReference type="EMBL" id="VDFR01000079">
    <property type="protein sequence ID" value="TNC43703.1"/>
    <property type="molecule type" value="Genomic_DNA"/>
</dbReference>
<organism evidence="3 4">
    <name type="scientific">Mumia zhuanghuii</name>
    <dbReference type="NCBI Taxonomy" id="2585211"/>
    <lineage>
        <taxon>Bacteria</taxon>
        <taxon>Bacillati</taxon>
        <taxon>Actinomycetota</taxon>
        <taxon>Actinomycetes</taxon>
        <taxon>Propionibacteriales</taxon>
        <taxon>Nocardioidaceae</taxon>
        <taxon>Mumia</taxon>
    </lineage>
</organism>
<evidence type="ECO:0000313" key="3">
    <source>
        <dbReference type="EMBL" id="TNC43703.1"/>
    </source>
</evidence>
<dbReference type="OrthoDB" id="9782395at2"/>